<dbReference type="PROSITE" id="PS50085">
    <property type="entry name" value="RAPGAP"/>
    <property type="match status" value="1"/>
</dbReference>
<dbReference type="Pfam" id="PF02145">
    <property type="entry name" value="Rap_GAP"/>
    <property type="match status" value="1"/>
</dbReference>
<feature type="region of interest" description="Disordered" evidence="5">
    <location>
        <begin position="1687"/>
        <end position="1721"/>
    </location>
</feature>
<proteinExistence type="predicted"/>
<dbReference type="SUPFAM" id="SSF50156">
    <property type="entry name" value="PDZ domain-like"/>
    <property type="match status" value="1"/>
</dbReference>
<feature type="region of interest" description="Disordered" evidence="5">
    <location>
        <begin position="1056"/>
        <end position="1101"/>
    </location>
</feature>
<feature type="compositionally biased region" description="Polar residues" evidence="5">
    <location>
        <begin position="285"/>
        <end position="302"/>
    </location>
</feature>
<name>A0A7R8X6I6_9CRUS</name>
<feature type="compositionally biased region" description="Low complexity" evidence="5">
    <location>
        <begin position="1417"/>
        <end position="1430"/>
    </location>
</feature>
<dbReference type="InterPro" id="IPR001478">
    <property type="entry name" value="PDZ"/>
</dbReference>
<dbReference type="SMART" id="SM00228">
    <property type="entry name" value="PDZ"/>
    <property type="match status" value="1"/>
</dbReference>
<dbReference type="InterPro" id="IPR036034">
    <property type="entry name" value="PDZ_sf"/>
</dbReference>
<feature type="domain" description="Rap-GAP" evidence="6">
    <location>
        <begin position="598"/>
        <end position="815"/>
    </location>
</feature>
<feature type="region of interest" description="Disordered" evidence="5">
    <location>
        <begin position="1137"/>
        <end position="1167"/>
    </location>
</feature>
<feature type="compositionally biased region" description="Basic and acidic residues" evidence="5">
    <location>
        <begin position="233"/>
        <end position="245"/>
    </location>
</feature>
<keyword evidence="9" id="KW-1185">Reference proteome</keyword>
<evidence type="ECO:0000256" key="3">
    <source>
        <dbReference type="ARBA" id="ARBA00023054"/>
    </source>
</evidence>
<feature type="compositionally biased region" description="Low complexity" evidence="5">
    <location>
        <begin position="202"/>
        <end position="214"/>
    </location>
</feature>
<feature type="region of interest" description="Disordered" evidence="5">
    <location>
        <begin position="1360"/>
        <end position="1394"/>
    </location>
</feature>
<dbReference type="SUPFAM" id="SSF111347">
    <property type="entry name" value="Rap/Ran-GAP"/>
    <property type="match status" value="1"/>
</dbReference>
<feature type="compositionally biased region" description="Polar residues" evidence="5">
    <location>
        <begin position="266"/>
        <end position="276"/>
    </location>
</feature>
<dbReference type="GO" id="GO:0005737">
    <property type="term" value="C:cytoplasm"/>
    <property type="evidence" value="ECO:0007669"/>
    <property type="project" value="TreeGrafter"/>
</dbReference>
<gene>
    <name evidence="8" type="ORF">DSTB1V02_LOCUS1510</name>
</gene>
<evidence type="ECO:0000256" key="2">
    <source>
        <dbReference type="ARBA" id="ARBA00022553"/>
    </source>
</evidence>
<dbReference type="PANTHER" id="PTHR15711">
    <property type="entry name" value="RAP GTPASE-ACTIVATING PROTEIN"/>
    <property type="match status" value="1"/>
</dbReference>
<feature type="region of interest" description="Disordered" evidence="5">
    <location>
        <begin position="174"/>
        <end position="302"/>
    </location>
</feature>
<evidence type="ECO:0000313" key="8">
    <source>
        <dbReference type="EMBL" id="CAD7241522.1"/>
    </source>
</evidence>
<feature type="compositionally biased region" description="Basic residues" evidence="5">
    <location>
        <begin position="49"/>
        <end position="62"/>
    </location>
</feature>
<protein>
    <recommendedName>
        <fullName evidence="10">Signal-induced proliferation-associated 1-like protein 1</fullName>
    </recommendedName>
</protein>
<feature type="compositionally biased region" description="Polar residues" evidence="5">
    <location>
        <begin position="176"/>
        <end position="189"/>
    </location>
</feature>
<accession>A0A7R8X6I6</accession>
<dbReference type="InterPro" id="IPR050989">
    <property type="entry name" value="Rap1_Ran_GAP"/>
</dbReference>
<evidence type="ECO:0000256" key="4">
    <source>
        <dbReference type="SAM" id="Coils"/>
    </source>
</evidence>
<reference evidence="8" key="1">
    <citation type="submission" date="2020-11" db="EMBL/GenBank/DDBJ databases">
        <authorList>
            <person name="Tran Van P."/>
        </authorList>
    </citation>
    <scope>NUCLEOTIDE SEQUENCE</scope>
</reference>
<dbReference type="OrthoDB" id="2499658at2759"/>
<dbReference type="GO" id="GO:0005096">
    <property type="term" value="F:GTPase activator activity"/>
    <property type="evidence" value="ECO:0007669"/>
    <property type="project" value="UniProtKB-KW"/>
</dbReference>
<evidence type="ECO:0000256" key="5">
    <source>
        <dbReference type="SAM" id="MobiDB-lite"/>
    </source>
</evidence>
<evidence type="ECO:0000256" key="1">
    <source>
        <dbReference type="ARBA" id="ARBA00022468"/>
    </source>
</evidence>
<feature type="compositionally biased region" description="Polar residues" evidence="5">
    <location>
        <begin position="1443"/>
        <end position="1455"/>
    </location>
</feature>
<evidence type="ECO:0000313" key="9">
    <source>
        <dbReference type="Proteomes" id="UP000677054"/>
    </source>
</evidence>
<dbReference type="Gene3D" id="2.30.42.10">
    <property type="match status" value="1"/>
</dbReference>
<evidence type="ECO:0000259" key="6">
    <source>
        <dbReference type="PROSITE" id="PS50085"/>
    </source>
</evidence>
<feature type="region of interest" description="Disordered" evidence="5">
    <location>
        <begin position="1409"/>
        <end position="1455"/>
    </location>
</feature>
<dbReference type="PANTHER" id="PTHR15711:SF22">
    <property type="entry name" value="RAP-GAP DOMAIN-CONTAINING PROTEIN"/>
    <property type="match status" value="1"/>
</dbReference>
<feature type="coiled-coil region" evidence="4">
    <location>
        <begin position="1624"/>
        <end position="1675"/>
    </location>
</feature>
<feature type="compositionally biased region" description="Basic and acidic residues" evidence="5">
    <location>
        <begin position="1287"/>
        <end position="1300"/>
    </location>
</feature>
<dbReference type="CDD" id="cd06745">
    <property type="entry name" value="PDZ_SIPA1-like"/>
    <property type="match status" value="1"/>
</dbReference>
<sequence>MSVDDLRMNPNYLAYSPMKRKEANGSVPIGNGDTSGLSASSRDKENNHHHLSLASRPKHGHKHLPFGLPVARTSLHERIGRRSSAAPSINRPNLQNLKRVEASAHVIVNNYVHVPRGGGDNNQAVGNMYRSNSSLDLEDDVEVERGAVSITPATTCSTYKREYGSHGSIDVLANEGLNSAGPSRSSTVPSDVPSFLRDKSDSLPSSSISGPNTSATCGGNETPSPKPKSKFYRLWEPRGEREKPNKQKKHSVSEPSIFKKLMGSKSVVSNATTEPPSWTGDRVSLSASSTGTPSLDSLSMPNQNMEGMDDRWRRKVFAHYDCQSVVANLSYAARLRGMLAKRRNTTTGASAASVGSARPGISYNGNCPTSDPSPETITETDYGDGKSNDLVLSCPYFRNELGGEPQRIVGLTRESSRTGSVKVEGWRRDEQHRLPWPASLSELEPPQGRDTLWRHGTCSLSQNPFCIQNMDRGAHYYAKYFYGEDHQNWFGLDESLGPVAISFKREPIEELPSTNQTKAISCSSIQYQYRLLVRTSELMTLRGTILEEALPSIRAYGGSSSGAKDRLPVKEVLEIVAPELQLSCLRLGNSGQGTEEQLLKLDQQGLANHFKVGIMYCKAGQATEEEMYNNEEAGPAFVEFLEMMGEKVRLKGFDKYRAGLDNKTDSTGLYSVYAKHQSYEVMFHVSTMLPFTPNNRQQLLRKRYIGNDIVTIVFQEPGALPFTPKNIRSHYQHVFIIVRVMNPCTDKTRYSIVVSRFKDVPIFGPRIPEPACFPKSKAFAEFLLTKVINAELAAHRSEKFSTMATRTRQEYLKDLATNFITNIPIEPATKFSVLSFTNKKREKCPPRFIPDKRTRGGLSWLVQVEDSGHSQWIDCILAVSADTFALIEESSADVLFAIPCRCVLGWTTQTSAMRIFYHQGESVYISPRESDLDAAECMKHIILRLQNVTSGCETMELKLSRNSLGQLGFHVQHDGLVSDVEKYGSAWQAGLHSGSRLVEICKVLVVTSSHKQMVDLLKNSVTVAVTVIPPLEDGVPRKGCNSKACPYTLLNEEESYENVGEGEGMSRMGEADLHPSHSHPGSRTISRTPMPPAPASAASHFKRYERSVSPHSSGYGTGSSSKSFTTSLDRKLLEIGNGTLTSNSSEEHWYENEHMWGERERERDRDHERNCEVIGMTGTPPPPPLPARSTYPTPPVQLTPRRKENNMGVALLHAPRHHHQITSSSHAINEPRSYSNYVNAAHLTSSRYRDGSGNHNNNYQPWSASLHDLNKHLASLEDLSDYENEEEPHPRYEKFSERQSRSQMHLAGPSDSGRYLVPPDRRKKLFHKPGENASHECLVKSSSLPMDRLLGGDVGFSLPPTVTGAGDGHSTDTSSASDRLLGHRSEDELSSGSVSISGLCLKGNHLGQTHIPRELRAPSSSSSRTQSPRSVTEARLRPAAVTSRGSSARNSANLGGSSLQEDLLKLIDPDAINIEDLKSPSSDPQDDLNCLSAKDLQGKERNGVVPSLPSSSLSQSKVSGANGDVIVTMARPATVLSSGSSSPSYSQKASPEDYKRWSQELGIPMMRSKEFDWNSLVAVATEAMNQSRDEGHASHNHLWVDGFAEKIGLTLPSGSCSLGWMGSCPELQEKILSLEKALEQEQEQKQVLASELEQLRSANRRLQEESQTAAQQLKRFTQWFFATINKRTENGEIGPSPPSPPSPSSSLPSSALKATAAAART</sequence>
<dbReference type="InterPro" id="IPR035974">
    <property type="entry name" value="Rap/Ran-GAP_sf"/>
</dbReference>
<dbReference type="Pfam" id="PF00595">
    <property type="entry name" value="PDZ"/>
    <property type="match status" value="1"/>
</dbReference>
<keyword evidence="3 4" id="KW-0175">Coiled coil</keyword>
<evidence type="ECO:0008006" key="10">
    <source>
        <dbReference type="Google" id="ProtNLM"/>
    </source>
</evidence>
<dbReference type="EMBL" id="CAJPEV010000144">
    <property type="protein sequence ID" value="CAG0881328.1"/>
    <property type="molecule type" value="Genomic_DNA"/>
</dbReference>
<feature type="region of interest" description="Disordered" evidence="5">
    <location>
        <begin position="1475"/>
        <end position="1518"/>
    </location>
</feature>
<feature type="region of interest" description="Disordered" evidence="5">
    <location>
        <begin position="1281"/>
        <end position="1316"/>
    </location>
</feature>
<keyword evidence="1" id="KW-0343">GTPase activation</keyword>
<dbReference type="PROSITE" id="PS50106">
    <property type="entry name" value="PDZ"/>
    <property type="match status" value="1"/>
</dbReference>
<dbReference type="InterPro" id="IPR000331">
    <property type="entry name" value="Rap/Ran_GAP_dom"/>
</dbReference>
<feature type="compositionally biased region" description="Basic and acidic residues" evidence="5">
    <location>
        <begin position="1145"/>
        <end position="1167"/>
    </location>
</feature>
<dbReference type="EMBL" id="LR899661">
    <property type="protein sequence ID" value="CAD7241522.1"/>
    <property type="molecule type" value="Genomic_DNA"/>
</dbReference>
<evidence type="ECO:0000259" key="7">
    <source>
        <dbReference type="PROSITE" id="PS50106"/>
    </source>
</evidence>
<organism evidence="8">
    <name type="scientific">Darwinula stevensoni</name>
    <dbReference type="NCBI Taxonomy" id="69355"/>
    <lineage>
        <taxon>Eukaryota</taxon>
        <taxon>Metazoa</taxon>
        <taxon>Ecdysozoa</taxon>
        <taxon>Arthropoda</taxon>
        <taxon>Crustacea</taxon>
        <taxon>Oligostraca</taxon>
        <taxon>Ostracoda</taxon>
        <taxon>Podocopa</taxon>
        <taxon>Podocopida</taxon>
        <taxon>Darwinulocopina</taxon>
        <taxon>Darwinuloidea</taxon>
        <taxon>Darwinulidae</taxon>
        <taxon>Darwinula</taxon>
    </lineage>
</organism>
<feature type="compositionally biased region" description="Low complexity" evidence="5">
    <location>
        <begin position="1504"/>
        <end position="1518"/>
    </location>
</feature>
<dbReference type="FunFam" id="3.40.50.11210:FF:000002">
    <property type="entry name" value="Signal-induced proliferation-associated 1-like protein 1"/>
    <property type="match status" value="1"/>
</dbReference>
<dbReference type="Proteomes" id="UP000677054">
    <property type="component" value="Unassembled WGS sequence"/>
</dbReference>
<keyword evidence="2" id="KW-0597">Phosphoprotein</keyword>
<feature type="region of interest" description="Disordered" evidence="5">
    <location>
        <begin position="22"/>
        <end position="62"/>
    </location>
</feature>
<dbReference type="GO" id="GO:0051056">
    <property type="term" value="P:regulation of small GTPase mediated signal transduction"/>
    <property type="evidence" value="ECO:0007669"/>
    <property type="project" value="InterPro"/>
</dbReference>
<feature type="domain" description="PDZ" evidence="7">
    <location>
        <begin position="956"/>
        <end position="1020"/>
    </location>
</feature>
<dbReference type="Gene3D" id="3.40.50.11210">
    <property type="entry name" value="Rap/Ran-GAP"/>
    <property type="match status" value="1"/>
</dbReference>